<comment type="catalytic activity">
    <reaction evidence="5">
        <text>dTDP-beta-L-rhamnose + NADP(+) = dTDP-4-dehydro-beta-L-rhamnose + NADPH + H(+)</text>
        <dbReference type="Rhea" id="RHEA:21796"/>
        <dbReference type="ChEBI" id="CHEBI:15378"/>
        <dbReference type="ChEBI" id="CHEBI:57510"/>
        <dbReference type="ChEBI" id="CHEBI:57783"/>
        <dbReference type="ChEBI" id="CHEBI:58349"/>
        <dbReference type="ChEBI" id="CHEBI:62830"/>
        <dbReference type="EC" id="1.1.1.133"/>
    </reaction>
</comment>
<keyword evidence="6 8" id="KW-0560">Oxidoreductase</keyword>
<evidence type="ECO:0000256" key="1">
    <source>
        <dbReference type="ARBA" id="ARBA00004781"/>
    </source>
</evidence>
<dbReference type="Gene3D" id="3.90.25.10">
    <property type="entry name" value="UDP-galactose 4-epimerase, domain 1"/>
    <property type="match status" value="1"/>
</dbReference>
<evidence type="ECO:0000256" key="4">
    <source>
        <dbReference type="ARBA" id="ARBA00017099"/>
    </source>
</evidence>
<reference evidence="9" key="1">
    <citation type="journal article" date="2019" name="Int. J. Syst. Evol. Microbiol.">
        <title>The Global Catalogue of Microorganisms (GCM) 10K type strain sequencing project: providing services to taxonomists for standard genome sequencing and annotation.</title>
        <authorList>
            <consortium name="The Broad Institute Genomics Platform"/>
            <consortium name="The Broad Institute Genome Sequencing Center for Infectious Disease"/>
            <person name="Wu L."/>
            <person name="Ma J."/>
        </authorList>
    </citation>
    <scope>NUCLEOTIDE SEQUENCE [LARGE SCALE GENOMIC DNA]</scope>
    <source>
        <strain evidence="9">CECT 7184</strain>
    </source>
</reference>
<evidence type="ECO:0000256" key="5">
    <source>
        <dbReference type="ARBA" id="ARBA00048200"/>
    </source>
</evidence>
<dbReference type="Proteomes" id="UP001242368">
    <property type="component" value="Unassembled WGS sequence"/>
</dbReference>
<dbReference type="SUPFAM" id="SSF51735">
    <property type="entry name" value="NAD(P)-binding Rossmann-fold domains"/>
    <property type="match status" value="1"/>
</dbReference>
<keyword evidence="6" id="KW-0521">NADP</keyword>
<dbReference type="NCBIfam" id="TIGR01214">
    <property type="entry name" value="rmlD"/>
    <property type="match status" value="1"/>
</dbReference>
<organism evidence="8 9">
    <name type="scientific">Paenimyroides ceti</name>
    <dbReference type="NCBI Taxonomy" id="395087"/>
    <lineage>
        <taxon>Bacteria</taxon>
        <taxon>Pseudomonadati</taxon>
        <taxon>Bacteroidota</taxon>
        <taxon>Flavobacteriia</taxon>
        <taxon>Flavobacteriales</taxon>
        <taxon>Flavobacteriaceae</taxon>
        <taxon>Paenimyroides</taxon>
    </lineage>
</organism>
<dbReference type="RefSeq" id="WP_290363735.1">
    <property type="nucleotide sequence ID" value="NZ_JAUFQU010000001.1"/>
</dbReference>
<dbReference type="PANTHER" id="PTHR10491">
    <property type="entry name" value="DTDP-4-DEHYDRORHAMNOSE REDUCTASE"/>
    <property type="match status" value="1"/>
</dbReference>
<evidence type="ECO:0000256" key="3">
    <source>
        <dbReference type="ARBA" id="ARBA00012929"/>
    </source>
</evidence>
<evidence type="ECO:0000256" key="6">
    <source>
        <dbReference type="RuleBase" id="RU364082"/>
    </source>
</evidence>
<dbReference type="Pfam" id="PF04321">
    <property type="entry name" value="RmlD_sub_bind"/>
    <property type="match status" value="1"/>
</dbReference>
<evidence type="ECO:0000313" key="8">
    <source>
        <dbReference type="EMBL" id="MDN3707781.1"/>
    </source>
</evidence>
<dbReference type="CDD" id="cd05254">
    <property type="entry name" value="dTDP_HR_like_SDR_e"/>
    <property type="match status" value="1"/>
</dbReference>
<dbReference type="InterPro" id="IPR029903">
    <property type="entry name" value="RmlD-like-bd"/>
</dbReference>
<dbReference type="EC" id="1.1.1.133" evidence="3 6"/>
<feature type="domain" description="RmlD-like substrate binding" evidence="7">
    <location>
        <begin position="3"/>
        <end position="283"/>
    </location>
</feature>
<evidence type="ECO:0000313" key="9">
    <source>
        <dbReference type="Proteomes" id="UP001242368"/>
    </source>
</evidence>
<dbReference type="InterPro" id="IPR005913">
    <property type="entry name" value="dTDP_dehydrorham_reduct"/>
</dbReference>
<proteinExistence type="inferred from homology"/>
<dbReference type="InterPro" id="IPR036291">
    <property type="entry name" value="NAD(P)-bd_dom_sf"/>
</dbReference>
<evidence type="ECO:0000259" key="7">
    <source>
        <dbReference type="Pfam" id="PF04321"/>
    </source>
</evidence>
<comment type="caution">
    <text evidence="8">The sequence shown here is derived from an EMBL/GenBank/DDBJ whole genome shotgun (WGS) entry which is preliminary data.</text>
</comment>
<dbReference type="PANTHER" id="PTHR10491:SF4">
    <property type="entry name" value="METHIONINE ADENOSYLTRANSFERASE 2 SUBUNIT BETA"/>
    <property type="match status" value="1"/>
</dbReference>
<name>A0ABT8CVM2_9FLAO</name>
<comment type="pathway">
    <text evidence="1 6">Carbohydrate biosynthesis; dTDP-L-rhamnose biosynthesis.</text>
</comment>
<dbReference type="EMBL" id="JAUFQU010000001">
    <property type="protein sequence ID" value="MDN3707781.1"/>
    <property type="molecule type" value="Genomic_DNA"/>
</dbReference>
<keyword evidence="9" id="KW-1185">Reference proteome</keyword>
<gene>
    <name evidence="8" type="primary">rfbD</name>
    <name evidence="8" type="ORF">QW060_11730</name>
</gene>
<sequence>MKKILITGENGQLGSEMKNLSDQYKNYEWIFANRSTLDFLQPDTIADFLNSINPDIIVNTVAYTAVDKAEHEKDEAMLVNCVSVKEIAKWAKRNDCRFIHISTDYVFDGTHEIPLKETDETHPINVYGETKYLGEQAIIEAGCSSVIIRTSWVYSVYGQNFVKTMLRLMAEKQAIQVVDDQIGGPTYAKDLAEVIMAVIQHRNWKPGIYHFSNKGNISWYEFATVIKVMSGFKCRIDPVPSSSYPTIAKRPHFSLLNSSKISETFGVEIKDWKYSLQKMLANINKK</sequence>
<protein>
    <recommendedName>
        <fullName evidence="4 6">dTDP-4-dehydrorhamnose reductase</fullName>
        <ecNumber evidence="3 6">1.1.1.133</ecNumber>
    </recommendedName>
</protein>
<comment type="function">
    <text evidence="6">Catalyzes the reduction of dTDP-6-deoxy-L-lyxo-4-hexulose to yield dTDP-L-rhamnose.</text>
</comment>
<dbReference type="GO" id="GO:0008831">
    <property type="term" value="F:dTDP-4-dehydrorhamnose reductase activity"/>
    <property type="evidence" value="ECO:0007669"/>
    <property type="project" value="UniProtKB-EC"/>
</dbReference>
<dbReference type="Gene3D" id="3.40.50.720">
    <property type="entry name" value="NAD(P)-binding Rossmann-like Domain"/>
    <property type="match status" value="1"/>
</dbReference>
<evidence type="ECO:0000256" key="2">
    <source>
        <dbReference type="ARBA" id="ARBA00010944"/>
    </source>
</evidence>
<accession>A0ABT8CVM2</accession>
<comment type="similarity">
    <text evidence="2 6">Belongs to the dTDP-4-dehydrorhamnose reductase family.</text>
</comment>